<gene>
    <name evidence="1" type="ORF">MLD38_000879</name>
</gene>
<accession>A0ACB9SAZ8</accession>
<protein>
    <submittedName>
        <fullName evidence="1">Uncharacterized protein</fullName>
    </submittedName>
</protein>
<organism evidence="1 2">
    <name type="scientific">Melastoma candidum</name>
    <dbReference type="NCBI Taxonomy" id="119954"/>
    <lineage>
        <taxon>Eukaryota</taxon>
        <taxon>Viridiplantae</taxon>
        <taxon>Streptophyta</taxon>
        <taxon>Embryophyta</taxon>
        <taxon>Tracheophyta</taxon>
        <taxon>Spermatophyta</taxon>
        <taxon>Magnoliopsida</taxon>
        <taxon>eudicotyledons</taxon>
        <taxon>Gunneridae</taxon>
        <taxon>Pentapetalae</taxon>
        <taxon>rosids</taxon>
        <taxon>malvids</taxon>
        <taxon>Myrtales</taxon>
        <taxon>Melastomataceae</taxon>
        <taxon>Melastomatoideae</taxon>
        <taxon>Melastomateae</taxon>
        <taxon>Melastoma</taxon>
    </lineage>
</organism>
<evidence type="ECO:0000313" key="1">
    <source>
        <dbReference type="EMBL" id="KAI4388560.1"/>
    </source>
</evidence>
<reference evidence="2" key="1">
    <citation type="journal article" date="2023" name="Front. Plant Sci.">
        <title>Chromosomal-level genome assembly of Melastoma candidum provides insights into trichome evolution.</title>
        <authorList>
            <person name="Zhong Y."/>
            <person name="Wu W."/>
            <person name="Sun C."/>
            <person name="Zou P."/>
            <person name="Liu Y."/>
            <person name="Dai S."/>
            <person name="Zhou R."/>
        </authorList>
    </citation>
    <scope>NUCLEOTIDE SEQUENCE [LARGE SCALE GENOMIC DNA]</scope>
</reference>
<comment type="caution">
    <text evidence="1">The sequence shown here is derived from an EMBL/GenBank/DDBJ whole genome shotgun (WGS) entry which is preliminary data.</text>
</comment>
<sequence length="145" mass="15601">MVLVGKASICGEEQGTVREVVPGVVSLAGGDRKTLTHPEVTDMEIKCSDNFVWAVDVPLRGKAHHRRLAQKTSNGSSLSTLARMLKEGIHTDIIVNASDGSIGAHRAVLASRSPEFRSMFSYDLKEEEPPAIDIPDMSIAACEVS</sequence>
<evidence type="ECO:0000313" key="2">
    <source>
        <dbReference type="Proteomes" id="UP001057402"/>
    </source>
</evidence>
<dbReference type="EMBL" id="CM042880">
    <property type="protein sequence ID" value="KAI4388560.1"/>
    <property type="molecule type" value="Genomic_DNA"/>
</dbReference>
<dbReference type="Proteomes" id="UP001057402">
    <property type="component" value="Chromosome 1"/>
</dbReference>
<keyword evidence="2" id="KW-1185">Reference proteome</keyword>
<proteinExistence type="predicted"/>
<name>A0ACB9SAZ8_9MYRT</name>